<dbReference type="Proteomes" id="UP000624709">
    <property type="component" value="Unassembled WGS sequence"/>
</dbReference>
<comment type="caution">
    <text evidence="2">The sequence shown here is derived from an EMBL/GenBank/DDBJ whole genome shotgun (WGS) entry which is preliminary data.</text>
</comment>
<accession>A0ABQ4BT76</accession>
<feature type="region of interest" description="Disordered" evidence="1">
    <location>
        <begin position="1"/>
        <end position="27"/>
    </location>
</feature>
<feature type="compositionally biased region" description="Polar residues" evidence="1">
    <location>
        <begin position="43"/>
        <end position="58"/>
    </location>
</feature>
<feature type="compositionally biased region" description="Basic and acidic residues" evidence="1">
    <location>
        <begin position="9"/>
        <end position="22"/>
    </location>
</feature>
<proteinExistence type="predicted"/>
<protein>
    <submittedName>
        <fullName evidence="2">Uncharacterized protein</fullName>
    </submittedName>
</protein>
<evidence type="ECO:0000313" key="2">
    <source>
        <dbReference type="EMBL" id="GIE73888.1"/>
    </source>
</evidence>
<keyword evidence="3" id="KW-1185">Reference proteome</keyword>
<feature type="region of interest" description="Disordered" evidence="1">
    <location>
        <begin position="43"/>
        <end position="79"/>
    </location>
</feature>
<evidence type="ECO:0000256" key="1">
    <source>
        <dbReference type="SAM" id="MobiDB-lite"/>
    </source>
</evidence>
<dbReference type="EMBL" id="BOMS01000194">
    <property type="protein sequence ID" value="GIE73888.1"/>
    <property type="molecule type" value="Genomic_DNA"/>
</dbReference>
<organism evidence="2 3">
    <name type="scientific">Actinoplanes palleronii</name>
    <dbReference type="NCBI Taxonomy" id="113570"/>
    <lineage>
        <taxon>Bacteria</taxon>
        <taxon>Bacillati</taxon>
        <taxon>Actinomycetota</taxon>
        <taxon>Actinomycetes</taxon>
        <taxon>Micromonosporales</taxon>
        <taxon>Micromonosporaceae</taxon>
        <taxon>Actinoplanes</taxon>
    </lineage>
</organism>
<reference evidence="2 3" key="1">
    <citation type="submission" date="2021-01" db="EMBL/GenBank/DDBJ databases">
        <title>Whole genome shotgun sequence of Actinoplanes palleronii NBRC 14916.</title>
        <authorList>
            <person name="Komaki H."/>
            <person name="Tamura T."/>
        </authorList>
    </citation>
    <scope>NUCLEOTIDE SEQUENCE [LARGE SCALE GENOMIC DNA]</scope>
    <source>
        <strain evidence="2 3">NBRC 14916</strain>
    </source>
</reference>
<evidence type="ECO:0000313" key="3">
    <source>
        <dbReference type="Proteomes" id="UP000624709"/>
    </source>
</evidence>
<sequence length="110" mass="11678">MPDQGGALRGHDIDQRPEKRGGGTDQIDVRNLALTVSTVARSVTTYPSSASLTTSEQPFTKERPPEPSSGSSQSWNRWARAKQGLANAVPSAIAELRTAWETGSAGRTVG</sequence>
<name>A0ABQ4BT76_9ACTN</name>
<gene>
    <name evidence="2" type="ORF">Apa02nite_099960</name>
</gene>